<sequence length="229" mass="23680">MVKQRNARLADALGIKPEGRGEQVWPDDLKAFAISNHAFVKTVESTLRDFFASSRQTMILPHTPIAKRTFVMSLADAYKLGRELVDQEPNRSVLIRRRVDAKIPNPLLSSVTAPPAAGKSLGGLANLRGGAPSSAGSATGSGTWGRGTSSASGWGSARASPAATASTSTAAAHLSGTSTPKSTSRPATPVAPVLAQVPASVVAAQAQGKPRGKVGEVEDDDWDKSGDEA</sequence>
<feature type="domain" description="R3H" evidence="2">
    <location>
        <begin position="39"/>
        <end position="97"/>
    </location>
</feature>
<feature type="region of interest" description="Disordered" evidence="1">
    <location>
        <begin position="130"/>
        <end position="229"/>
    </location>
</feature>
<name>A0A427YN77_9TREE</name>
<protein>
    <submittedName>
        <fullName evidence="3">FKBP12-associated protein</fullName>
    </submittedName>
</protein>
<gene>
    <name evidence="3" type="primary">FAP1</name>
    <name evidence="3" type="ORF">EHS25_008933</name>
</gene>
<dbReference type="EMBL" id="RSCD01000006">
    <property type="protein sequence ID" value="RSH92517.1"/>
    <property type="molecule type" value="Genomic_DNA"/>
</dbReference>
<dbReference type="Proteomes" id="UP000279259">
    <property type="component" value="Unassembled WGS sequence"/>
</dbReference>
<dbReference type="AlphaFoldDB" id="A0A427YN77"/>
<dbReference type="Pfam" id="PF01424">
    <property type="entry name" value="R3H"/>
    <property type="match status" value="1"/>
</dbReference>
<dbReference type="STRING" id="1890683.A0A427YN77"/>
<proteinExistence type="predicted"/>
<evidence type="ECO:0000259" key="2">
    <source>
        <dbReference type="Pfam" id="PF01424"/>
    </source>
</evidence>
<keyword evidence="4" id="KW-1185">Reference proteome</keyword>
<feature type="compositionally biased region" description="Low complexity" evidence="1">
    <location>
        <begin position="130"/>
        <end position="179"/>
    </location>
</feature>
<dbReference type="SUPFAM" id="SSF82708">
    <property type="entry name" value="R3H domain"/>
    <property type="match status" value="1"/>
</dbReference>
<dbReference type="Gene3D" id="3.30.1370.50">
    <property type="entry name" value="R3H-like domain"/>
    <property type="match status" value="1"/>
</dbReference>
<comment type="caution">
    <text evidence="3">The sequence shown here is derived from an EMBL/GenBank/DDBJ whole genome shotgun (WGS) entry which is preliminary data.</text>
</comment>
<feature type="compositionally biased region" description="Low complexity" evidence="1">
    <location>
        <begin position="186"/>
        <end position="207"/>
    </location>
</feature>
<evidence type="ECO:0000313" key="3">
    <source>
        <dbReference type="EMBL" id="RSH92517.1"/>
    </source>
</evidence>
<accession>A0A427YN77</accession>
<evidence type="ECO:0000313" key="4">
    <source>
        <dbReference type="Proteomes" id="UP000279259"/>
    </source>
</evidence>
<dbReference type="OrthoDB" id="6512771at2759"/>
<dbReference type="InterPro" id="IPR001374">
    <property type="entry name" value="R3H_dom"/>
</dbReference>
<evidence type="ECO:0000256" key="1">
    <source>
        <dbReference type="SAM" id="MobiDB-lite"/>
    </source>
</evidence>
<dbReference type="GO" id="GO:0003676">
    <property type="term" value="F:nucleic acid binding"/>
    <property type="evidence" value="ECO:0007669"/>
    <property type="project" value="InterPro"/>
</dbReference>
<dbReference type="InterPro" id="IPR036867">
    <property type="entry name" value="R3H_dom_sf"/>
</dbReference>
<reference evidence="3 4" key="1">
    <citation type="submission" date="2018-11" db="EMBL/GenBank/DDBJ databases">
        <title>Genome sequence of Saitozyma podzolica DSM 27192.</title>
        <authorList>
            <person name="Aliyu H."/>
            <person name="Gorte O."/>
            <person name="Ochsenreither K."/>
        </authorList>
    </citation>
    <scope>NUCLEOTIDE SEQUENCE [LARGE SCALE GENOMIC DNA]</scope>
    <source>
        <strain evidence="3 4">DSM 27192</strain>
    </source>
</reference>
<organism evidence="3 4">
    <name type="scientific">Saitozyma podzolica</name>
    <dbReference type="NCBI Taxonomy" id="1890683"/>
    <lineage>
        <taxon>Eukaryota</taxon>
        <taxon>Fungi</taxon>
        <taxon>Dikarya</taxon>
        <taxon>Basidiomycota</taxon>
        <taxon>Agaricomycotina</taxon>
        <taxon>Tremellomycetes</taxon>
        <taxon>Tremellales</taxon>
        <taxon>Trimorphomycetaceae</taxon>
        <taxon>Saitozyma</taxon>
    </lineage>
</organism>